<gene>
    <name evidence="1" type="ORF">CTOB1V02_LOCUS827</name>
</gene>
<evidence type="ECO:0000313" key="1">
    <source>
        <dbReference type="EMBL" id="CAD7222830.1"/>
    </source>
</evidence>
<organism evidence="1">
    <name type="scientific">Cyprideis torosa</name>
    <dbReference type="NCBI Taxonomy" id="163714"/>
    <lineage>
        <taxon>Eukaryota</taxon>
        <taxon>Metazoa</taxon>
        <taxon>Ecdysozoa</taxon>
        <taxon>Arthropoda</taxon>
        <taxon>Crustacea</taxon>
        <taxon>Oligostraca</taxon>
        <taxon>Ostracoda</taxon>
        <taxon>Podocopa</taxon>
        <taxon>Podocopida</taxon>
        <taxon>Cytherocopina</taxon>
        <taxon>Cytheroidea</taxon>
        <taxon>Cytherideidae</taxon>
        <taxon>Cyprideis</taxon>
    </lineage>
</organism>
<proteinExistence type="predicted"/>
<name>A0A7R8W4A7_9CRUS</name>
<dbReference type="AlphaFoldDB" id="A0A7R8W4A7"/>
<protein>
    <submittedName>
        <fullName evidence="1">Uncharacterized protein</fullName>
    </submittedName>
</protein>
<reference evidence="1" key="1">
    <citation type="submission" date="2020-11" db="EMBL/GenBank/DDBJ databases">
        <authorList>
            <person name="Tran Van P."/>
        </authorList>
    </citation>
    <scope>NUCLEOTIDE SEQUENCE</scope>
</reference>
<accession>A0A7R8W4A7</accession>
<dbReference type="EMBL" id="OB660108">
    <property type="protein sequence ID" value="CAD7222830.1"/>
    <property type="molecule type" value="Genomic_DNA"/>
</dbReference>
<sequence length="354" mass="39296">MKEQSDCVAVIGNVVINSGDGQPQFIRTKDLNKALALPIPKDLDPVVLINPCAPIGGECSFWAGPRLSPSHQTDGEIRTSLPETSSANQEMMNFHSPESAYKLAIIVLASMQYTLCNSCSPQLNADQTLHQRESVVFRESGVDLGMNQRLGDSPQKLIIRPIEVPVYDGPVGTEVPDARPRAFDGPVGTEVPDARPRAFDGPVGTEVPDARPRRSFTSAVSYFVDLICLFSRAECDRIESRRIWSGQKFLMLDRGRSMVQSGQKFLMLDRGRSFTSAVSYFVDLICLFSRAECDRIESRRIWVPAVPPRHPNWLWPPRLVPLLNFLRNSDNTTWALGTGICEAGAADQARQRQP</sequence>